<organism evidence="1 2">
    <name type="scientific">Bacillus glycinifermentans</name>
    <dbReference type="NCBI Taxonomy" id="1664069"/>
    <lineage>
        <taxon>Bacteria</taxon>
        <taxon>Bacillati</taxon>
        <taxon>Bacillota</taxon>
        <taxon>Bacilli</taxon>
        <taxon>Bacillales</taxon>
        <taxon>Bacillaceae</taxon>
        <taxon>Bacillus</taxon>
    </lineage>
</organism>
<protein>
    <submittedName>
        <fullName evidence="1">Uncharacterized protein</fullName>
    </submittedName>
</protein>
<keyword evidence="1" id="KW-0614">Plasmid</keyword>
<dbReference type="EMBL" id="CP035233">
    <property type="protein sequence ID" value="QAT68051.1"/>
    <property type="molecule type" value="Genomic_DNA"/>
</dbReference>
<proteinExistence type="predicted"/>
<dbReference type="RefSeq" id="WP_128748491.1">
    <property type="nucleotide sequence ID" value="NZ_CP035233.1"/>
</dbReference>
<dbReference type="GeneID" id="39505792"/>
<accession>A0AAJ4D5J9</accession>
<dbReference type="AlphaFoldDB" id="A0AAJ4D5J9"/>
<dbReference type="Proteomes" id="UP000288675">
    <property type="component" value="Plasmid unnamed1"/>
</dbReference>
<evidence type="ECO:0000313" key="2">
    <source>
        <dbReference type="Proteomes" id="UP000288675"/>
    </source>
</evidence>
<gene>
    <name evidence="1" type="ORF">EQZ20_24575</name>
</gene>
<name>A0AAJ4D5J9_9BACI</name>
<sequence length="192" mass="23150">MAFDALAEKKKKKSGASRKLKKIQKSLDRINRIYPVCGHSEEGYIKTKIGYREGYFEILDVKHYDTNILDEKEFNFVTESYWKLQQLFSHPLKELHMNLPEDNQAQQEYLKHKIEQAKSVAQLNVLNFELEKLKFIEKSYKMRRTYIFVFGKTIEELEKRIDELTPFRNFLEPRPVPLERKIKILYEMNNFY</sequence>
<evidence type="ECO:0000313" key="1">
    <source>
        <dbReference type="EMBL" id="QAT68051.1"/>
    </source>
</evidence>
<geneLocation type="plasmid" evidence="1 2">
    <name>unnamed1</name>
</geneLocation>
<reference evidence="1 2" key="1">
    <citation type="submission" date="2019-01" db="EMBL/GenBank/DDBJ databases">
        <title>Genome sequence of Bacillus glycinifermentans SRCM103574.</title>
        <authorList>
            <person name="Kong H.-J."/>
            <person name="Jeong S.-Y."/>
            <person name="Jeong D.-Y."/>
        </authorList>
    </citation>
    <scope>NUCLEOTIDE SEQUENCE [LARGE SCALE GENOMIC DNA]</scope>
    <source>
        <strain evidence="1 2">SRCM103574</strain>
        <plasmid evidence="1 2">unnamed1</plasmid>
    </source>
</reference>